<organism evidence="4">
    <name type="scientific">Candidatus Caldatribacterium californiense</name>
    <dbReference type="NCBI Taxonomy" id="1454726"/>
    <lineage>
        <taxon>Bacteria</taxon>
        <taxon>Pseudomonadati</taxon>
        <taxon>Atribacterota</taxon>
        <taxon>Atribacteria</taxon>
        <taxon>Atribacterales</taxon>
        <taxon>Candidatus Caldatribacteriaceae</taxon>
        <taxon>Candidatus Caldatribacterium</taxon>
    </lineage>
</organism>
<dbReference type="AlphaFoldDB" id="A0A7V3YFA9"/>
<reference evidence="4" key="1">
    <citation type="journal article" date="2020" name="mSystems">
        <title>Genome- and Community-Level Interaction Insights into Carbon Utilization and Element Cycling Functions of Hydrothermarchaeota in Hydrothermal Sediment.</title>
        <authorList>
            <person name="Zhou Z."/>
            <person name="Liu Y."/>
            <person name="Xu W."/>
            <person name="Pan J."/>
            <person name="Luo Z.H."/>
            <person name="Li M."/>
        </authorList>
    </citation>
    <scope>NUCLEOTIDE SEQUENCE [LARGE SCALE GENOMIC DNA]</scope>
    <source>
        <strain evidence="4">SpSt-747</strain>
    </source>
</reference>
<evidence type="ECO:0000256" key="2">
    <source>
        <dbReference type="ARBA" id="ARBA00007639"/>
    </source>
</evidence>
<dbReference type="SUPFAM" id="SSF53822">
    <property type="entry name" value="Periplasmic binding protein-like I"/>
    <property type="match status" value="1"/>
</dbReference>
<proteinExistence type="inferred from homology"/>
<name>A0A7V3YFA9_9BACT</name>
<evidence type="ECO:0000313" key="4">
    <source>
        <dbReference type="EMBL" id="HGI30018.1"/>
    </source>
</evidence>
<protein>
    <recommendedName>
        <fullName evidence="3">Periplasmic binding protein domain-containing protein</fullName>
    </recommendedName>
</protein>
<comment type="subcellular location">
    <subcellularLocation>
        <location evidence="1">Cell envelope</location>
    </subcellularLocation>
</comment>
<dbReference type="Gene3D" id="3.40.50.2300">
    <property type="match status" value="2"/>
</dbReference>
<dbReference type="InterPro" id="IPR050555">
    <property type="entry name" value="Bact_Solute-Bind_Prot2"/>
</dbReference>
<sequence length="335" mass="37420">MRRALLLVVVLGLTVGLSIAAMAGEAKYTFYFVSHIGPADPNMLWLTKSIDAIKKVLPVEVIYSAPEVFSIEKQRELLEAAIAAKPDGLIVPITDPVALEEPLRRAIAQGIPVVASNIEDPRPEPEKIPYLTYVGGDEYQTGWKMAEYVLGYFAEQNKQIRKVVVGIGHVGHVGAERRAQGMMDRMAQENIPVLKVALTEEPSKIYEVARSTLEANPDVDVFWVVTMLATPFVRKAIVDLGLQNQVALATVDESPMAIEGILKGYVIATHSQQFYLQGWLPVMWLYIYKEYGYVPPSRELVGPVIIDRSTAEGWKKRLIDIFGEEQYYKLAGWEE</sequence>
<dbReference type="InterPro" id="IPR025997">
    <property type="entry name" value="SBP_2_dom"/>
</dbReference>
<evidence type="ECO:0000256" key="1">
    <source>
        <dbReference type="ARBA" id="ARBA00004196"/>
    </source>
</evidence>
<dbReference type="Pfam" id="PF13407">
    <property type="entry name" value="Peripla_BP_4"/>
    <property type="match status" value="1"/>
</dbReference>
<accession>A0A7V3YFA9</accession>
<comment type="similarity">
    <text evidence="2">Belongs to the bacterial solute-binding protein 2 family.</text>
</comment>
<dbReference type="GO" id="GO:0030288">
    <property type="term" value="C:outer membrane-bounded periplasmic space"/>
    <property type="evidence" value="ECO:0007669"/>
    <property type="project" value="TreeGrafter"/>
</dbReference>
<dbReference type="GO" id="GO:0030246">
    <property type="term" value="F:carbohydrate binding"/>
    <property type="evidence" value="ECO:0007669"/>
    <property type="project" value="TreeGrafter"/>
</dbReference>
<gene>
    <name evidence="4" type="ORF">ENV30_01705</name>
</gene>
<dbReference type="InterPro" id="IPR028082">
    <property type="entry name" value="Peripla_BP_I"/>
</dbReference>
<feature type="domain" description="Periplasmic binding protein" evidence="3">
    <location>
        <begin position="48"/>
        <end position="286"/>
    </location>
</feature>
<evidence type="ECO:0000259" key="3">
    <source>
        <dbReference type="Pfam" id="PF13407"/>
    </source>
</evidence>
<dbReference type="PANTHER" id="PTHR30036:SF7">
    <property type="entry name" value="ABC TRANSPORTER PERIPLASMIC-BINDING PROTEIN YPHF"/>
    <property type="match status" value="1"/>
</dbReference>
<dbReference type="PANTHER" id="PTHR30036">
    <property type="entry name" value="D-XYLOSE-BINDING PERIPLASMIC PROTEIN"/>
    <property type="match status" value="1"/>
</dbReference>
<dbReference type="EMBL" id="DTFV01000032">
    <property type="protein sequence ID" value="HGI30018.1"/>
    <property type="molecule type" value="Genomic_DNA"/>
</dbReference>
<comment type="caution">
    <text evidence="4">The sequence shown here is derived from an EMBL/GenBank/DDBJ whole genome shotgun (WGS) entry which is preliminary data.</text>
</comment>